<sequence>MTAVHPLPTQLLSQYGHQTLTGMNPAGPSGMPTPPVTTRKRKRAHQYTVSYSEVQEVDSDGRLREVIVIDDTPPPPTISPSTTHNGAFSASYQPPLYSAPIRTRARAAAEAQALSASSSSVLTAPAPKKRKRDHIEEVRAPAAKKLVGGQQSQALVAAVSIDSRSGAATDDTSKGPLPCDDKEGHYIIVPNDMIYRRYRTVRLLGQGTFGKVVEAVDTETNNRVAIKIIRAIPKYRDASKIEVRVLQKLKERDPTNRHNCIHLLHWFDHRNHICIVSELLGMCVYDFLKENDFAPFPRQHIQKFARQLLGSVAFLHELRLIHTDLKPENILLVHNDYRVVSIPVPGKRNAPPKQKRILESTDIRLIDFGSATFEQEYHSSVVSTRHYRAPEIILGCILVEFFTGLALYQTHDNLEHLAMMEMVMGKMPERFARAGARSKPEFFKEGGKLDWPKPKATRQSKKDVKATRPLQVTVVLSVFPTSKLNSNVQDVIPPVDNINRQFLDLVRKLLAFDPAQRITVREALQHPYFSLSIPTEI</sequence>
<keyword evidence="2" id="KW-0808">Transferase</keyword>
<evidence type="ECO:0000256" key="4">
    <source>
        <dbReference type="ARBA" id="ARBA00022777"/>
    </source>
</evidence>
<proteinExistence type="predicted"/>
<dbReference type="PROSITE" id="PS00107">
    <property type="entry name" value="PROTEIN_KINASE_ATP"/>
    <property type="match status" value="1"/>
</dbReference>
<dbReference type="AlphaFoldDB" id="A0A9W8JXK4"/>
<evidence type="ECO:0000256" key="2">
    <source>
        <dbReference type="ARBA" id="ARBA00022679"/>
    </source>
</evidence>
<dbReference type="EMBL" id="JANKHO010000803">
    <property type="protein sequence ID" value="KAJ3506118.1"/>
    <property type="molecule type" value="Genomic_DNA"/>
</dbReference>
<dbReference type="Pfam" id="PF00069">
    <property type="entry name" value="Pkinase"/>
    <property type="match status" value="1"/>
</dbReference>
<feature type="domain" description="Protein kinase" evidence="8">
    <location>
        <begin position="198"/>
        <end position="529"/>
    </location>
</feature>
<reference evidence="9" key="1">
    <citation type="submission" date="2022-07" db="EMBL/GenBank/DDBJ databases">
        <title>Genome Sequence of Agrocybe chaxingu.</title>
        <authorList>
            <person name="Buettner E."/>
        </authorList>
    </citation>
    <scope>NUCLEOTIDE SEQUENCE</scope>
    <source>
        <strain evidence="9">MP-N11</strain>
    </source>
</reference>
<dbReference type="PROSITE" id="PS50011">
    <property type="entry name" value="PROTEIN_KINASE_DOM"/>
    <property type="match status" value="1"/>
</dbReference>
<dbReference type="CDD" id="cd14134">
    <property type="entry name" value="PKc_CLK"/>
    <property type="match status" value="1"/>
</dbReference>
<dbReference type="InterPro" id="IPR011009">
    <property type="entry name" value="Kinase-like_dom_sf"/>
</dbReference>
<dbReference type="SMART" id="SM00220">
    <property type="entry name" value="S_TKc"/>
    <property type="match status" value="1"/>
</dbReference>
<dbReference type="GO" id="GO:0043484">
    <property type="term" value="P:regulation of RNA splicing"/>
    <property type="evidence" value="ECO:0007669"/>
    <property type="project" value="TreeGrafter"/>
</dbReference>
<dbReference type="GO" id="GO:0005634">
    <property type="term" value="C:nucleus"/>
    <property type="evidence" value="ECO:0007669"/>
    <property type="project" value="TreeGrafter"/>
</dbReference>
<keyword evidence="10" id="KW-1185">Reference proteome</keyword>
<feature type="region of interest" description="Disordered" evidence="7">
    <location>
        <begin position="70"/>
        <end position="89"/>
    </location>
</feature>
<evidence type="ECO:0000256" key="3">
    <source>
        <dbReference type="ARBA" id="ARBA00022741"/>
    </source>
</evidence>
<evidence type="ECO:0000256" key="5">
    <source>
        <dbReference type="ARBA" id="ARBA00022840"/>
    </source>
</evidence>
<dbReference type="InterPro" id="IPR017441">
    <property type="entry name" value="Protein_kinase_ATP_BS"/>
</dbReference>
<dbReference type="InterPro" id="IPR000719">
    <property type="entry name" value="Prot_kinase_dom"/>
</dbReference>
<dbReference type="Proteomes" id="UP001148786">
    <property type="component" value="Unassembled WGS sequence"/>
</dbReference>
<dbReference type="Gene3D" id="1.10.510.10">
    <property type="entry name" value="Transferase(Phosphotransferase) domain 1"/>
    <property type="match status" value="1"/>
</dbReference>
<evidence type="ECO:0000313" key="10">
    <source>
        <dbReference type="Proteomes" id="UP001148786"/>
    </source>
</evidence>
<dbReference type="PANTHER" id="PTHR45646">
    <property type="entry name" value="SERINE/THREONINE-PROTEIN KINASE DOA-RELATED"/>
    <property type="match status" value="1"/>
</dbReference>
<evidence type="ECO:0000256" key="6">
    <source>
        <dbReference type="PROSITE-ProRule" id="PRU10141"/>
    </source>
</evidence>
<dbReference type="InterPro" id="IPR051175">
    <property type="entry name" value="CLK_kinases"/>
</dbReference>
<keyword evidence="5 6" id="KW-0067">ATP-binding</keyword>
<gene>
    <name evidence="9" type="ORF">NLJ89_g7046</name>
</gene>
<evidence type="ECO:0000313" key="9">
    <source>
        <dbReference type="EMBL" id="KAJ3506118.1"/>
    </source>
</evidence>
<dbReference type="InterPro" id="IPR008271">
    <property type="entry name" value="Ser/Thr_kinase_AS"/>
</dbReference>
<dbReference type="OrthoDB" id="283111at2759"/>
<dbReference type="SUPFAM" id="SSF56112">
    <property type="entry name" value="Protein kinase-like (PK-like)"/>
    <property type="match status" value="1"/>
</dbReference>
<feature type="binding site" evidence="6">
    <location>
        <position position="227"/>
    </location>
    <ligand>
        <name>ATP</name>
        <dbReference type="ChEBI" id="CHEBI:30616"/>
    </ligand>
</feature>
<feature type="region of interest" description="Disordered" evidence="7">
    <location>
        <begin position="23"/>
        <end position="47"/>
    </location>
</feature>
<dbReference type="GO" id="GO:0004674">
    <property type="term" value="F:protein serine/threonine kinase activity"/>
    <property type="evidence" value="ECO:0007669"/>
    <property type="project" value="UniProtKB-KW"/>
</dbReference>
<accession>A0A9W8JXK4</accession>
<evidence type="ECO:0000256" key="7">
    <source>
        <dbReference type="SAM" id="MobiDB-lite"/>
    </source>
</evidence>
<protein>
    <recommendedName>
        <fullName evidence="8">Protein kinase domain-containing protein</fullName>
    </recommendedName>
</protein>
<keyword evidence="3 6" id="KW-0547">Nucleotide-binding</keyword>
<keyword evidence="1" id="KW-0723">Serine/threonine-protein kinase</keyword>
<dbReference type="PANTHER" id="PTHR45646:SF11">
    <property type="entry name" value="SERINE_THREONINE-PROTEIN KINASE DOA"/>
    <property type="match status" value="1"/>
</dbReference>
<organism evidence="9 10">
    <name type="scientific">Agrocybe chaxingu</name>
    <dbReference type="NCBI Taxonomy" id="84603"/>
    <lineage>
        <taxon>Eukaryota</taxon>
        <taxon>Fungi</taxon>
        <taxon>Dikarya</taxon>
        <taxon>Basidiomycota</taxon>
        <taxon>Agaricomycotina</taxon>
        <taxon>Agaricomycetes</taxon>
        <taxon>Agaricomycetidae</taxon>
        <taxon>Agaricales</taxon>
        <taxon>Agaricineae</taxon>
        <taxon>Strophariaceae</taxon>
        <taxon>Agrocybe</taxon>
    </lineage>
</organism>
<name>A0A9W8JXK4_9AGAR</name>
<dbReference type="GO" id="GO:0005524">
    <property type="term" value="F:ATP binding"/>
    <property type="evidence" value="ECO:0007669"/>
    <property type="project" value="UniProtKB-UniRule"/>
</dbReference>
<keyword evidence="4" id="KW-0418">Kinase</keyword>
<evidence type="ECO:0000256" key="1">
    <source>
        <dbReference type="ARBA" id="ARBA00022527"/>
    </source>
</evidence>
<comment type="caution">
    <text evidence="9">The sequence shown here is derived from an EMBL/GenBank/DDBJ whole genome shotgun (WGS) entry which is preliminary data.</text>
</comment>
<dbReference type="PROSITE" id="PS00108">
    <property type="entry name" value="PROTEIN_KINASE_ST"/>
    <property type="match status" value="1"/>
</dbReference>
<dbReference type="Gene3D" id="3.30.200.20">
    <property type="entry name" value="Phosphorylase Kinase, domain 1"/>
    <property type="match status" value="1"/>
</dbReference>
<evidence type="ECO:0000259" key="8">
    <source>
        <dbReference type="PROSITE" id="PS50011"/>
    </source>
</evidence>